<proteinExistence type="predicted"/>
<sequence length="126" mass="14948">MNTRSVDKEEKNLICIMKDKIQRSILEDFTKNIKHLENSNWYFLLYSSDEISQVYKNWQESIENIKKNNKNVPDSICSFCTDLLDVDNFKVQKQETIISLFQKMSNLLQNTNTLEKRENTSDAEEE</sequence>
<reference evidence="1 2" key="1">
    <citation type="submission" date="2018-06" db="EMBL/GenBank/DDBJ databases">
        <title>Comparative genomics reveals the genomic features of Rhizophagus irregularis, R. cerebriforme, R. diaphanum and Gigaspora rosea, and their symbiotic lifestyle signature.</title>
        <authorList>
            <person name="Morin E."/>
            <person name="San Clemente H."/>
            <person name="Chen E.C.H."/>
            <person name="De La Providencia I."/>
            <person name="Hainaut M."/>
            <person name="Kuo A."/>
            <person name="Kohler A."/>
            <person name="Murat C."/>
            <person name="Tang N."/>
            <person name="Roy S."/>
            <person name="Loubradou J."/>
            <person name="Henrissat B."/>
            <person name="Grigoriev I.V."/>
            <person name="Corradi N."/>
            <person name="Roux C."/>
            <person name="Martin F.M."/>
        </authorList>
    </citation>
    <scope>NUCLEOTIDE SEQUENCE [LARGE SCALE GENOMIC DNA]</scope>
    <source>
        <strain evidence="1 2">DAOM 227022</strain>
    </source>
</reference>
<organism evidence="1 2">
    <name type="scientific">Glomus cerebriforme</name>
    <dbReference type="NCBI Taxonomy" id="658196"/>
    <lineage>
        <taxon>Eukaryota</taxon>
        <taxon>Fungi</taxon>
        <taxon>Fungi incertae sedis</taxon>
        <taxon>Mucoromycota</taxon>
        <taxon>Glomeromycotina</taxon>
        <taxon>Glomeromycetes</taxon>
        <taxon>Glomerales</taxon>
        <taxon>Glomeraceae</taxon>
        <taxon>Glomus</taxon>
    </lineage>
</organism>
<evidence type="ECO:0000313" key="2">
    <source>
        <dbReference type="Proteomes" id="UP000265703"/>
    </source>
</evidence>
<dbReference type="Proteomes" id="UP000265703">
    <property type="component" value="Unassembled WGS sequence"/>
</dbReference>
<keyword evidence="2" id="KW-1185">Reference proteome</keyword>
<accession>A0A397SIN6</accession>
<dbReference type="EMBL" id="QKYT01000488">
    <property type="protein sequence ID" value="RIA84506.1"/>
    <property type="molecule type" value="Genomic_DNA"/>
</dbReference>
<comment type="caution">
    <text evidence="1">The sequence shown here is derived from an EMBL/GenBank/DDBJ whole genome shotgun (WGS) entry which is preliminary data.</text>
</comment>
<name>A0A397SIN6_9GLOM</name>
<dbReference type="AlphaFoldDB" id="A0A397SIN6"/>
<evidence type="ECO:0000313" key="1">
    <source>
        <dbReference type="EMBL" id="RIA84506.1"/>
    </source>
</evidence>
<protein>
    <submittedName>
        <fullName evidence="1">Uncharacterized protein</fullName>
    </submittedName>
</protein>
<gene>
    <name evidence="1" type="ORF">C1645_832181</name>
</gene>